<dbReference type="EMBL" id="CP002339">
    <property type="protein sequence ID" value="AEF05676.1"/>
    <property type="molecule type" value="Genomic_DNA"/>
</dbReference>
<protein>
    <recommendedName>
        <fullName evidence="3">Outer membrane protein</fullName>
    </recommendedName>
</protein>
<evidence type="ECO:0008006" key="3">
    <source>
        <dbReference type="Google" id="ProtNLM"/>
    </source>
</evidence>
<sequence length="350" mass="39015">MVDFMMKVNAFISTCHKILSIWNINNILVLFLFLLASKPVYAEIDWVSVTLDNDLFIGNDNGYTNGLYLSFFDVGSRSTKDMPNSDFWVAPLMWSMPKGDKLGAVNAYMIGQTMSTPSDITIANPDDNELPYSAVLALTNSYLAVTEKYADRVSTTIGIVGPAALGEEAQKFVHEIVDADKPQGWDTQLENELVFQFTRGRTWRVWESESKRFDFLSNADFALGTIQSSMSTGVTFRYGRNLIESYATTLFNSSRTSNPSAVNGGWYIYGGLQAGYIFNQIFTDGNTFEDSRSVDYDHEYIAATMGLAFSWQSASVTFAVTDSNLIQSGGTEETLENLTQYGTITFAWQL</sequence>
<proteinExistence type="predicted"/>
<name>F5Z713_ALTNA</name>
<gene>
    <name evidence="1" type="ordered locus">ambt_20925</name>
</gene>
<evidence type="ECO:0000313" key="2">
    <source>
        <dbReference type="Proteomes" id="UP000000683"/>
    </source>
</evidence>
<dbReference type="InterPro" id="IPR037107">
    <property type="entry name" value="Put_OMP_sf"/>
</dbReference>
<reference evidence="1 2" key="1">
    <citation type="journal article" date="2011" name="J. Bacteriol.">
        <title>Complete genome sequence of the polycyclic aromatic hydrocarbon-degrading bacterium Alteromonas sp. strain SN2.</title>
        <authorList>
            <person name="Jin H.M."/>
            <person name="Jeong H."/>
            <person name="Moon E.J."/>
            <person name="Math R.K."/>
            <person name="Lee K."/>
            <person name="Kim H.J."/>
            <person name="Jeon C.O."/>
            <person name="Oh T.K."/>
            <person name="Kim J.F."/>
        </authorList>
    </citation>
    <scope>NUCLEOTIDE SEQUENCE [LARGE SCALE GENOMIC DNA]</scope>
    <source>
        <strain evidence="2">JCM 17741 / KACC 18427 / KCTC 11700BP / SN2</strain>
    </source>
</reference>
<dbReference type="Gene3D" id="2.40.128.140">
    <property type="entry name" value="Outer membrane protein"/>
    <property type="match status" value="1"/>
</dbReference>
<dbReference type="AlphaFoldDB" id="F5Z713"/>
<dbReference type="HOGENOM" id="CLU_055418_1_0_6"/>
<evidence type="ECO:0000313" key="1">
    <source>
        <dbReference type="EMBL" id="AEF05676.1"/>
    </source>
</evidence>
<dbReference type="Pfam" id="PF09982">
    <property type="entry name" value="LpxR"/>
    <property type="match status" value="1"/>
</dbReference>
<dbReference type="InterPro" id="IPR018707">
    <property type="entry name" value="LpxR"/>
</dbReference>
<dbReference type="Proteomes" id="UP000000683">
    <property type="component" value="Chromosome"/>
</dbReference>
<dbReference type="eggNOG" id="COG3528">
    <property type="taxonomic scope" value="Bacteria"/>
</dbReference>
<accession>F5Z713</accession>
<dbReference type="KEGG" id="alt:ambt_20925"/>
<keyword evidence="2" id="KW-1185">Reference proteome</keyword>
<organism evidence="1 2">
    <name type="scientific">Alteromonas naphthalenivorans</name>
    <dbReference type="NCBI Taxonomy" id="715451"/>
    <lineage>
        <taxon>Bacteria</taxon>
        <taxon>Pseudomonadati</taxon>
        <taxon>Pseudomonadota</taxon>
        <taxon>Gammaproteobacteria</taxon>
        <taxon>Alteromonadales</taxon>
        <taxon>Alteromonadaceae</taxon>
        <taxon>Alteromonas/Salinimonas group</taxon>
        <taxon>Alteromonas</taxon>
    </lineage>
</organism>